<name>A0AAV7QXL2_PLEWA</name>
<dbReference type="Proteomes" id="UP001066276">
    <property type="component" value="Chromosome 6"/>
</dbReference>
<comment type="caution">
    <text evidence="2">The sequence shown here is derived from an EMBL/GenBank/DDBJ whole genome shotgun (WGS) entry which is preliminary data.</text>
</comment>
<feature type="compositionally biased region" description="Polar residues" evidence="1">
    <location>
        <begin position="8"/>
        <end position="24"/>
    </location>
</feature>
<protein>
    <submittedName>
        <fullName evidence="2">Uncharacterized protein</fullName>
    </submittedName>
</protein>
<keyword evidence="3" id="KW-1185">Reference proteome</keyword>
<dbReference type="AlphaFoldDB" id="A0AAV7QXL2"/>
<evidence type="ECO:0000313" key="3">
    <source>
        <dbReference type="Proteomes" id="UP001066276"/>
    </source>
</evidence>
<evidence type="ECO:0000313" key="2">
    <source>
        <dbReference type="EMBL" id="KAJ1144720.1"/>
    </source>
</evidence>
<organism evidence="2 3">
    <name type="scientific">Pleurodeles waltl</name>
    <name type="common">Iberian ribbed newt</name>
    <dbReference type="NCBI Taxonomy" id="8319"/>
    <lineage>
        <taxon>Eukaryota</taxon>
        <taxon>Metazoa</taxon>
        <taxon>Chordata</taxon>
        <taxon>Craniata</taxon>
        <taxon>Vertebrata</taxon>
        <taxon>Euteleostomi</taxon>
        <taxon>Amphibia</taxon>
        <taxon>Batrachia</taxon>
        <taxon>Caudata</taxon>
        <taxon>Salamandroidea</taxon>
        <taxon>Salamandridae</taxon>
        <taxon>Pleurodelinae</taxon>
        <taxon>Pleurodeles</taxon>
    </lineage>
</organism>
<reference evidence="2" key="1">
    <citation type="journal article" date="2022" name="bioRxiv">
        <title>Sequencing and chromosome-scale assembly of the giantPleurodeles waltlgenome.</title>
        <authorList>
            <person name="Brown T."/>
            <person name="Elewa A."/>
            <person name="Iarovenko S."/>
            <person name="Subramanian E."/>
            <person name="Araus A.J."/>
            <person name="Petzold A."/>
            <person name="Susuki M."/>
            <person name="Suzuki K.-i.T."/>
            <person name="Hayashi T."/>
            <person name="Toyoda A."/>
            <person name="Oliveira C."/>
            <person name="Osipova E."/>
            <person name="Leigh N.D."/>
            <person name="Simon A."/>
            <person name="Yun M.H."/>
        </authorList>
    </citation>
    <scope>NUCLEOTIDE SEQUENCE</scope>
    <source>
        <strain evidence="2">20211129_DDA</strain>
        <tissue evidence="2">Liver</tissue>
    </source>
</reference>
<proteinExistence type="predicted"/>
<sequence length="130" mass="13886">MGKHRANKGTQQTRIDQYTAQSAGVSLHKDSPGTLEKGAEPTGAKILAAMKSSSRATQTQIVAIAVNVNLLRADLRVVAERSVATEQQVTCMQSDVDTLKALMAILKAKMRKLEPRVKDAGVGRDAVTSV</sequence>
<dbReference type="EMBL" id="JANPWB010000010">
    <property type="protein sequence ID" value="KAJ1144720.1"/>
    <property type="molecule type" value="Genomic_DNA"/>
</dbReference>
<feature type="region of interest" description="Disordered" evidence="1">
    <location>
        <begin position="1"/>
        <end position="40"/>
    </location>
</feature>
<gene>
    <name evidence="2" type="ORF">NDU88_011017</name>
</gene>
<evidence type="ECO:0000256" key="1">
    <source>
        <dbReference type="SAM" id="MobiDB-lite"/>
    </source>
</evidence>
<accession>A0AAV7QXL2</accession>